<dbReference type="Proteomes" id="UP000799291">
    <property type="component" value="Unassembled WGS sequence"/>
</dbReference>
<dbReference type="PANTHER" id="PTHR43464:SF19">
    <property type="entry name" value="UBIQUINONE BIOSYNTHESIS O-METHYLTRANSFERASE, MITOCHONDRIAL"/>
    <property type="match status" value="1"/>
</dbReference>
<dbReference type="InterPro" id="IPR013217">
    <property type="entry name" value="Methyltransf_12"/>
</dbReference>
<keyword evidence="7" id="KW-1185">Reference proteome</keyword>
<dbReference type="Pfam" id="PF08242">
    <property type="entry name" value="Methyltransf_12"/>
    <property type="match status" value="1"/>
</dbReference>
<name>A0A6G1JGG1_9PLEO</name>
<protein>
    <submittedName>
        <fullName evidence="6">S-adenosyl-L-methionine-dependent methyltransferase</fullName>
    </submittedName>
</protein>
<dbReference type="GO" id="GO:0008168">
    <property type="term" value="F:methyltransferase activity"/>
    <property type="evidence" value="ECO:0007669"/>
    <property type="project" value="UniProtKB-KW"/>
</dbReference>
<dbReference type="PANTHER" id="PTHR43464">
    <property type="entry name" value="METHYLTRANSFERASE"/>
    <property type="match status" value="1"/>
</dbReference>
<dbReference type="Gene3D" id="3.40.50.150">
    <property type="entry name" value="Vaccinia Virus protein VP39"/>
    <property type="match status" value="1"/>
</dbReference>
<proteinExistence type="predicted"/>
<evidence type="ECO:0000256" key="3">
    <source>
        <dbReference type="ARBA" id="ARBA00022691"/>
    </source>
</evidence>
<accession>A0A6G1JGG1</accession>
<evidence type="ECO:0000256" key="4">
    <source>
        <dbReference type="SAM" id="MobiDB-lite"/>
    </source>
</evidence>
<dbReference type="GO" id="GO:0032259">
    <property type="term" value="P:methylation"/>
    <property type="evidence" value="ECO:0007669"/>
    <property type="project" value="UniProtKB-KW"/>
</dbReference>
<dbReference type="CDD" id="cd02440">
    <property type="entry name" value="AdoMet_MTases"/>
    <property type="match status" value="1"/>
</dbReference>
<gene>
    <name evidence="6" type="ORF">K458DRAFT_439678</name>
</gene>
<sequence length="307" mass="34508">MSSSAPKLSLAEANRKYFDHIHDSYDEKPWFAKVNQLVTNDLRDRLDWVGIPFANTGSSSDAKDVRLLDYACGTGLLSRIYAPYVTVTRGIDVSPNMVATFNDRARATELPESTIHAVVGDLFDKANPSPAQFSGPEWKDFDLAAAGFAFHHFEDVVHAAKCLKERLRPGGALVINDFLEGGDLKADENGEPILGTEGNHAVHHHHKHGDGEDEKKHDNDQHHHHKHGHHDKNDHDNDTVRQNLNASIVTPHFTIEHVRNFFTEAGLVDVDVVTMKERVYMEFGGVKLWRTILFAKGRRPMEEKSEL</sequence>
<dbReference type="OrthoDB" id="3647at2759"/>
<feature type="domain" description="Methyltransferase type 12" evidence="5">
    <location>
        <begin position="68"/>
        <end position="173"/>
    </location>
</feature>
<dbReference type="InterPro" id="IPR029063">
    <property type="entry name" value="SAM-dependent_MTases_sf"/>
</dbReference>
<evidence type="ECO:0000256" key="1">
    <source>
        <dbReference type="ARBA" id="ARBA00022603"/>
    </source>
</evidence>
<dbReference type="EMBL" id="MU005572">
    <property type="protein sequence ID" value="KAF2689310.1"/>
    <property type="molecule type" value="Genomic_DNA"/>
</dbReference>
<evidence type="ECO:0000259" key="5">
    <source>
        <dbReference type="Pfam" id="PF08242"/>
    </source>
</evidence>
<keyword evidence="2 6" id="KW-0808">Transferase</keyword>
<dbReference type="AlphaFoldDB" id="A0A6G1JGG1"/>
<organism evidence="6 7">
    <name type="scientific">Lentithecium fluviatile CBS 122367</name>
    <dbReference type="NCBI Taxonomy" id="1168545"/>
    <lineage>
        <taxon>Eukaryota</taxon>
        <taxon>Fungi</taxon>
        <taxon>Dikarya</taxon>
        <taxon>Ascomycota</taxon>
        <taxon>Pezizomycotina</taxon>
        <taxon>Dothideomycetes</taxon>
        <taxon>Pleosporomycetidae</taxon>
        <taxon>Pleosporales</taxon>
        <taxon>Massarineae</taxon>
        <taxon>Lentitheciaceae</taxon>
        <taxon>Lentithecium</taxon>
    </lineage>
</organism>
<dbReference type="SUPFAM" id="SSF53335">
    <property type="entry name" value="S-adenosyl-L-methionine-dependent methyltransferases"/>
    <property type="match status" value="1"/>
</dbReference>
<feature type="compositionally biased region" description="Basic and acidic residues" evidence="4">
    <location>
        <begin position="209"/>
        <end position="221"/>
    </location>
</feature>
<keyword evidence="3" id="KW-0949">S-adenosyl-L-methionine</keyword>
<feature type="region of interest" description="Disordered" evidence="4">
    <location>
        <begin position="189"/>
        <end position="239"/>
    </location>
</feature>
<evidence type="ECO:0000313" key="6">
    <source>
        <dbReference type="EMBL" id="KAF2689310.1"/>
    </source>
</evidence>
<evidence type="ECO:0000313" key="7">
    <source>
        <dbReference type="Proteomes" id="UP000799291"/>
    </source>
</evidence>
<keyword evidence="1 6" id="KW-0489">Methyltransferase</keyword>
<evidence type="ECO:0000256" key="2">
    <source>
        <dbReference type="ARBA" id="ARBA00022679"/>
    </source>
</evidence>
<reference evidence="6" key="1">
    <citation type="journal article" date="2020" name="Stud. Mycol.">
        <title>101 Dothideomycetes genomes: a test case for predicting lifestyles and emergence of pathogens.</title>
        <authorList>
            <person name="Haridas S."/>
            <person name="Albert R."/>
            <person name="Binder M."/>
            <person name="Bloem J."/>
            <person name="Labutti K."/>
            <person name="Salamov A."/>
            <person name="Andreopoulos B."/>
            <person name="Baker S."/>
            <person name="Barry K."/>
            <person name="Bills G."/>
            <person name="Bluhm B."/>
            <person name="Cannon C."/>
            <person name="Castanera R."/>
            <person name="Culley D."/>
            <person name="Daum C."/>
            <person name="Ezra D."/>
            <person name="Gonzalez J."/>
            <person name="Henrissat B."/>
            <person name="Kuo A."/>
            <person name="Liang C."/>
            <person name="Lipzen A."/>
            <person name="Lutzoni F."/>
            <person name="Magnuson J."/>
            <person name="Mondo S."/>
            <person name="Nolan M."/>
            <person name="Ohm R."/>
            <person name="Pangilinan J."/>
            <person name="Park H.-J."/>
            <person name="Ramirez L."/>
            <person name="Alfaro M."/>
            <person name="Sun H."/>
            <person name="Tritt A."/>
            <person name="Yoshinaga Y."/>
            <person name="Zwiers L.-H."/>
            <person name="Turgeon B."/>
            <person name="Goodwin S."/>
            <person name="Spatafora J."/>
            <person name="Crous P."/>
            <person name="Grigoriev I."/>
        </authorList>
    </citation>
    <scope>NUCLEOTIDE SEQUENCE</scope>
    <source>
        <strain evidence="6">CBS 122367</strain>
    </source>
</reference>